<dbReference type="NCBIfam" id="NF004976">
    <property type="entry name" value="PRK06349.1"/>
    <property type="match status" value="1"/>
</dbReference>
<dbReference type="Pfam" id="PF00742">
    <property type="entry name" value="Homoserine_dh"/>
    <property type="match status" value="1"/>
</dbReference>
<evidence type="ECO:0000256" key="4">
    <source>
        <dbReference type="ARBA" id="ARBA00006753"/>
    </source>
</evidence>
<comment type="pathway">
    <text evidence="2 13">Amino-acid biosynthesis; L-threonine biosynthesis; L-threonine from L-aspartate: step 3/5.</text>
</comment>
<keyword evidence="10 13" id="KW-0560">Oxidoreductase</keyword>
<dbReference type="Proteomes" id="UP001596267">
    <property type="component" value="Unassembled WGS sequence"/>
</dbReference>
<keyword evidence="9 13" id="KW-0521">NADP</keyword>
<dbReference type="Pfam" id="PF03447">
    <property type="entry name" value="NAD_binding_3"/>
    <property type="match status" value="1"/>
</dbReference>
<dbReference type="InterPro" id="IPR001342">
    <property type="entry name" value="HDH_cat"/>
</dbReference>
<dbReference type="Gene3D" id="3.30.70.260">
    <property type="match status" value="1"/>
</dbReference>
<dbReference type="InterPro" id="IPR045865">
    <property type="entry name" value="ACT-like_dom_sf"/>
</dbReference>
<evidence type="ECO:0000256" key="11">
    <source>
        <dbReference type="ARBA" id="ARBA00023167"/>
    </source>
</evidence>
<evidence type="ECO:0000259" key="15">
    <source>
        <dbReference type="PROSITE" id="PS51671"/>
    </source>
</evidence>
<dbReference type="InterPro" id="IPR036291">
    <property type="entry name" value="NAD(P)-bd_dom_sf"/>
</dbReference>
<dbReference type="CDD" id="cd04881">
    <property type="entry name" value="ACT_HSDH-Hom"/>
    <property type="match status" value="1"/>
</dbReference>
<evidence type="ECO:0000256" key="2">
    <source>
        <dbReference type="ARBA" id="ARBA00005056"/>
    </source>
</evidence>
<comment type="pathway">
    <text evidence="3 13">Amino-acid biosynthesis; L-methionine biosynthesis via de novo pathway; L-homoserine from L-aspartate: step 3/3.</text>
</comment>
<evidence type="ECO:0000256" key="8">
    <source>
        <dbReference type="ARBA" id="ARBA00022697"/>
    </source>
</evidence>
<evidence type="ECO:0000256" key="3">
    <source>
        <dbReference type="ARBA" id="ARBA00005062"/>
    </source>
</evidence>
<dbReference type="InterPro" id="IPR002912">
    <property type="entry name" value="ACT_dom"/>
</dbReference>
<dbReference type="PIRSF" id="PIRSF000098">
    <property type="entry name" value="Homoser_dehydrog"/>
    <property type="match status" value="1"/>
</dbReference>
<comment type="catalytic activity">
    <reaction evidence="12">
        <text>L-homoserine + NADP(+) = L-aspartate 4-semialdehyde + NADPH + H(+)</text>
        <dbReference type="Rhea" id="RHEA:15761"/>
        <dbReference type="ChEBI" id="CHEBI:15378"/>
        <dbReference type="ChEBI" id="CHEBI:57476"/>
        <dbReference type="ChEBI" id="CHEBI:57783"/>
        <dbReference type="ChEBI" id="CHEBI:58349"/>
        <dbReference type="ChEBI" id="CHEBI:537519"/>
        <dbReference type="EC" id="1.1.1.3"/>
    </reaction>
    <physiologicalReaction direction="right-to-left" evidence="12">
        <dbReference type="Rhea" id="RHEA:15763"/>
    </physiologicalReaction>
</comment>
<protein>
    <recommendedName>
        <fullName evidence="6 13">Homoserine dehydrogenase</fullName>
        <ecNumber evidence="5 13">1.1.1.3</ecNumber>
    </recommendedName>
</protein>
<comment type="similarity">
    <text evidence="4 14">Belongs to the homoserine dehydrogenase family.</text>
</comment>
<dbReference type="EMBL" id="JBHSTQ010000008">
    <property type="protein sequence ID" value="MFC6386803.1"/>
    <property type="molecule type" value="Genomic_DNA"/>
</dbReference>
<evidence type="ECO:0000313" key="16">
    <source>
        <dbReference type="EMBL" id="MFC6386803.1"/>
    </source>
</evidence>
<evidence type="ECO:0000256" key="5">
    <source>
        <dbReference type="ARBA" id="ARBA00013213"/>
    </source>
</evidence>
<keyword evidence="11 13" id="KW-0486">Methionine biosynthesis</keyword>
<keyword evidence="7 13" id="KW-0028">Amino-acid biosynthesis</keyword>
<dbReference type="PANTHER" id="PTHR43331">
    <property type="entry name" value="HOMOSERINE DEHYDROGENASE"/>
    <property type="match status" value="1"/>
</dbReference>
<dbReference type="InterPro" id="IPR019811">
    <property type="entry name" value="HDH_CS"/>
</dbReference>
<dbReference type="Gene3D" id="3.40.50.720">
    <property type="entry name" value="NAD(P)-binding Rossmann-like Domain"/>
    <property type="match status" value="1"/>
</dbReference>
<evidence type="ECO:0000256" key="9">
    <source>
        <dbReference type="ARBA" id="ARBA00022857"/>
    </source>
</evidence>
<evidence type="ECO:0000256" key="12">
    <source>
        <dbReference type="ARBA" id="ARBA00048841"/>
    </source>
</evidence>
<dbReference type="Pfam" id="PF01842">
    <property type="entry name" value="ACT"/>
    <property type="match status" value="1"/>
</dbReference>
<name>A0ABW1WF06_9BACL</name>
<dbReference type="PROSITE" id="PS01042">
    <property type="entry name" value="HOMOSER_DHGENASE"/>
    <property type="match status" value="1"/>
</dbReference>
<keyword evidence="17" id="KW-1185">Reference proteome</keyword>
<feature type="domain" description="ACT" evidence="15">
    <location>
        <begin position="350"/>
        <end position="425"/>
    </location>
</feature>
<dbReference type="SUPFAM" id="SSF51735">
    <property type="entry name" value="NAD(P)-binding Rossmann-fold domains"/>
    <property type="match status" value="1"/>
</dbReference>
<dbReference type="RefSeq" id="WP_253054665.1">
    <property type="nucleotide sequence ID" value="NZ_JAMXWN010000008.1"/>
</dbReference>
<evidence type="ECO:0000256" key="13">
    <source>
        <dbReference type="RuleBase" id="RU000579"/>
    </source>
</evidence>
<evidence type="ECO:0000256" key="7">
    <source>
        <dbReference type="ARBA" id="ARBA00022605"/>
    </source>
</evidence>
<evidence type="ECO:0000256" key="1">
    <source>
        <dbReference type="ARBA" id="ARBA00001920"/>
    </source>
</evidence>
<dbReference type="Gene3D" id="3.30.360.10">
    <property type="entry name" value="Dihydrodipicolinate Reductase, domain 2"/>
    <property type="match status" value="1"/>
</dbReference>
<dbReference type="InterPro" id="IPR005106">
    <property type="entry name" value="Asp/hSer_DH_NAD-bd"/>
</dbReference>
<organism evidence="16 17">
    <name type="scientific">Sporolactobacillus kofuensis</name>
    <dbReference type="NCBI Taxonomy" id="269672"/>
    <lineage>
        <taxon>Bacteria</taxon>
        <taxon>Bacillati</taxon>
        <taxon>Bacillota</taxon>
        <taxon>Bacilli</taxon>
        <taxon>Bacillales</taxon>
        <taxon>Sporolactobacillaceae</taxon>
        <taxon>Sporolactobacillus</taxon>
    </lineage>
</organism>
<keyword evidence="8 13" id="KW-0791">Threonine biosynthesis</keyword>
<accession>A0ABW1WF06</accession>
<evidence type="ECO:0000256" key="6">
    <source>
        <dbReference type="ARBA" id="ARBA00013376"/>
    </source>
</evidence>
<sequence>MEKVSIGLLGFGTVGTGVVRLITKDRERLEERTGCKIHLEKVLVRNKNRARKVLIDNRKLTTNVYEILDNPEINVIIELIGGVDQAYRYILRALRNKKNVITANKDLMASYGEELLLEARANQCDLYYEASVAGGIPILRTLTDSLGADRIQKMIGIVNGTTNYILSKMSGEGLSYEKALSSAQRLGFAEADPSSDVEGLDAARKMVILSHLAFSIPVKLDDVKIKGITDVTREDIAFAQKLGYTIKLVGISEVNNGDIDVRVGPTLLPNGHQLASVENENNAIYVYSSVLGETMYYGAGAGEGPTSVSVISDLLSVIHNMKLGMTGNHIFLPKKELHARKDNLVESQFFVRMHIKDQPGSFSKLTDLFREQNISLEKLYQEPVPGRDVAEIAIITHTTNKVRFEQSFDILKHLDVVVNAKYFRVERG</sequence>
<evidence type="ECO:0000256" key="14">
    <source>
        <dbReference type="RuleBase" id="RU004171"/>
    </source>
</evidence>
<dbReference type="SUPFAM" id="SSF55347">
    <property type="entry name" value="Glyceraldehyde-3-phosphate dehydrogenase-like, C-terminal domain"/>
    <property type="match status" value="1"/>
</dbReference>
<dbReference type="PROSITE" id="PS51671">
    <property type="entry name" value="ACT"/>
    <property type="match status" value="1"/>
</dbReference>
<comment type="cofactor">
    <cofactor evidence="1">
        <name>a metal cation</name>
        <dbReference type="ChEBI" id="CHEBI:25213"/>
    </cofactor>
</comment>
<evidence type="ECO:0000313" key="17">
    <source>
        <dbReference type="Proteomes" id="UP001596267"/>
    </source>
</evidence>
<dbReference type="GO" id="GO:0004412">
    <property type="term" value="F:homoserine dehydrogenase activity"/>
    <property type="evidence" value="ECO:0007669"/>
    <property type="project" value="UniProtKB-EC"/>
</dbReference>
<dbReference type="InterPro" id="IPR016204">
    <property type="entry name" value="HDH"/>
</dbReference>
<comment type="caution">
    <text evidence="16">The sequence shown here is derived from an EMBL/GenBank/DDBJ whole genome shotgun (WGS) entry which is preliminary data.</text>
</comment>
<evidence type="ECO:0000256" key="10">
    <source>
        <dbReference type="ARBA" id="ARBA00023002"/>
    </source>
</evidence>
<reference evidence="17" key="1">
    <citation type="journal article" date="2019" name="Int. J. Syst. Evol. Microbiol.">
        <title>The Global Catalogue of Microorganisms (GCM) 10K type strain sequencing project: providing services to taxonomists for standard genome sequencing and annotation.</title>
        <authorList>
            <consortium name="The Broad Institute Genomics Platform"/>
            <consortium name="The Broad Institute Genome Sequencing Center for Infectious Disease"/>
            <person name="Wu L."/>
            <person name="Ma J."/>
        </authorList>
    </citation>
    <scope>NUCLEOTIDE SEQUENCE [LARGE SCALE GENOMIC DNA]</scope>
    <source>
        <strain evidence="17">CCUG 42001</strain>
    </source>
</reference>
<gene>
    <name evidence="16" type="ORF">ACFP7A_09315</name>
</gene>
<dbReference type="PANTHER" id="PTHR43331:SF1">
    <property type="entry name" value="HOMOSERINE DEHYDROGENASE"/>
    <property type="match status" value="1"/>
</dbReference>
<dbReference type="EC" id="1.1.1.3" evidence="5 13"/>
<dbReference type="SUPFAM" id="SSF55021">
    <property type="entry name" value="ACT-like"/>
    <property type="match status" value="1"/>
</dbReference>
<proteinExistence type="inferred from homology"/>